<organism evidence="2 3">
    <name type="scientific">Crotalaria pallida</name>
    <name type="common">Smooth rattlebox</name>
    <name type="synonym">Crotalaria striata</name>
    <dbReference type="NCBI Taxonomy" id="3830"/>
    <lineage>
        <taxon>Eukaryota</taxon>
        <taxon>Viridiplantae</taxon>
        <taxon>Streptophyta</taxon>
        <taxon>Embryophyta</taxon>
        <taxon>Tracheophyta</taxon>
        <taxon>Spermatophyta</taxon>
        <taxon>Magnoliopsida</taxon>
        <taxon>eudicotyledons</taxon>
        <taxon>Gunneridae</taxon>
        <taxon>Pentapetalae</taxon>
        <taxon>rosids</taxon>
        <taxon>fabids</taxon>
        <taxon>Fabales</taxon>
        <taxon>Fabaceae</taxon>
        <taxon>Papilionoideae</taxon>
        <taxon>50 kb inversion clade</taxon>
        <taxon>genistoids sensu lato</taxon>
        <taxon>core genistoids</taxon>
        <taxon>Crotalarieae</taxon>
        <taxon>Crotalaria</taxon>
    </lineage>
</organism>
<feature type="region of interest" description="Disordered" evidence="1">
    <location>
        <begin position="1"/>
        <end position="42"/>
    </location>
</feature>
<evidence type="ECO:0000313" key="2">
    <source>
        <dbReference type="EMBL" id="KAK7267244.1"/>
    </source>
</evidence>
<gene>
    <name evidence="2" type="ORF">RIF29_19911</name>
</gene>
<sequence length="104" mass="10813">MVAEESGAGDRDEGARGGARNGSLGSGTESQGQGLASDRVLGHQETFQDKKTLVRSAAAAATDTFPFFAFFSVIPSPRSSIIAFPPSEALSFSDRASESRISIS</sequence>
<accession>A0AAN9F221</accession>
<proteinExistence type="predicted"/>
<dbReference type="EMBL" id="JAYWIO010000004">
    <property type="protein sequence ID" value="KAK7267244.1"/>
    <property type="molecule type" value="Genomic_DNA"/>
</dbReference>
<comment type="caution">
    <text evidence="2">The sequence shown here is derived from an EMBL/GenBank/DDBJ whole genome shotgun (WGS) entry which is preliminary data.</text>
</comment>
<evidence type="ECO:0000313" key="3">
    <source>
        <dbReference type="Proteomes" id="UP001372338"/>
    </source>
</evidence>
<protein>
    <submittedName>
        <fullName evidence="2">Uncharacterized protein</fullName>
    </submittedName>
</protein>
<keyword evidence="3" id="KW-1185">Reference proteome</keyword>
<dbReference type="AlphaFoldDB" id="A0AAN9F221"/>
<evidence type="ECO:0000256" key="1">
    <source>
        <dbReference type="SAM" id="MobiDB-lite"/>
    </source>
</evidence>
<dbReference type="Proteomes" id="UP001372338">
    <property type="component" value="Unassembled WGS sequence"/>
</dbReference>
<reference evidence="2 3" key="1">
    <citation type="submission" date="2024-01" db="EMBL/GenBank/DDBJ databases">
        <title>The genomes of 5 underutilized Papilionoideae crops provide insights into root nodulation and disease resistanc.</title>
        <authorList>
            <person name="Yuan L."/>
        </authorList>
    </citation>
    <scope>NUCLEOTIDE SEQUENCE [LARGE SCALE GENOMIC DNA]</scope>
    <source>
        <strain evidence="2">ZHUSHIDOU_FW_LH</strain>
        <tissue evidence="2">Leaf</tissue>
    </source>
</reference>
<name>A0AAN9F221_CROPI</name>